<sequence>MEVGAYRSARGRGVIGRDPRKPGHPGLHGKVAGRGDRAGEAGLLDRSTGRKRDARCDADVFEGQSAGATRRGLGPHWQEGRDKQGSEGRTERQDTQHLQVRSVDGEAVLASAARRGKLGPHRLTQK</sequence>
<comment type="caution">
    <text evidence="2">The sequence shown here is derived from an EMBL/GenBank/DDBJ whole genome shotgun (WGS) entry which is preliminary data.</text>
</comment>
<gene>
    <name evidence="2" type="ORF">R2601_02853</name>
</gene>
<feature type="compositionally biased region" description="Basic and acidic residues" evidence="1">
    <location>
        <begin position="78"/>
        <end position="95"/>
    </location>
</feature>
<reference evidence="2 3" key="1">
    <citation type="journal article" date="2010" name="J. Bacteriol.">
        <title>Genome sequences of Pelagibaca bermudensis HTCC2601T and Maritimibacter alkaliphilus HTCC2654T, the type strains of two marine Roseobacter genera.</title>
        <authorList>
            <person name="Thrash J.C."/>
            <person name="Cho J.C."/>
            <person name="Ferriera S."/>
            <person name="Johnson J."/>
            <person name="Vergin K.L."/>
            <person name="Giovannoni S.J."/>
        </authorList>
    </citation>
    <scope>NUCLEOTIDE SEQUENCE [LARGE SCALE GENOMIC DNA]</scope>
    <source>
        <strain evidence="3">DSM 26914 / JCM 13377 / KCTC 12554 / HTCC2601</strain>
    </source>
</reference>
<evidence type="ECO:0000256" key="1">
    <source>
        <dbReference type="SAM" id="MobiDB-lite"/>
    </source>
</evidence>
<dbReference type="Proteomes" id="UP000006230">
    <property type="component" value="Unassembled WGS sequence"/>
</dbReference>
<dbReference type="AlphaFoldDB" id="Q0FWS5"/>
<organism evidence="2 3">
    <name type="scientific">Salipiger bermudensis (strain DSM 26914 / JCM 13377 / KCTC 12554 / HTCC2601)</name>
    <name type="common">Pelagibaca bermudensis</name>
    <dbReference type="NCBI Taxonomy" id="314265"/>
    <lineage>
        <taxon>Bacteria</taxon>
        <taxon>Pseudomonadati</taxon>
        <taxon>Pseudomonadota</taxon>
        <taxon>Alphaproteobacteria</taxon>
        <taxon>Rhodobacterales</taxon>
        <taxon>Roseobacteraceae</taxon>
        <taxon>Salipiger</taxon>
    </lineage>
</organism>
<dbReference type="EMBL" id="AATQ01000001">
    <property type="protein sequence ID" value="EAU48477.1"/>
    <property type="molecule type" value="Genomic_DNA"/>
</dbReference>
<feature type="compositionally biased region" description="Basic and acidic residues" evidence="1">
    <location>
        <begin position="47"/>
        <end position="58"/>
    </location>
</feature>
<proteinExistence type="predicted"/>
<accession>Q0FWS5</accession>
<feature type="region of interest" description="Disordered" evidence="1">
    <location>
        <begin position="1"/>
        <end position="126"/>
    </location>
</feature>
<dbReference type="HOGENOM" id="CLU_1979420_0_0_5"/>
<evidence type="ECO:0000313" key="3">
    <source>
        <dbReference type="Proteomes" id="UP000006230"/>
    </source>
</evidence>
<evidence type="ECO:0000313" key="2">
    <source>
        <dbReference type="EMBL" id="EAU48477.1"/>
    </source>
</evidence>
<keyword evidence="3" id="KW-1185">Reference proteome</keyword>
<name>Q0FWS5_SALBH</name>
<protein>
    <submittedName>
        <fullName evidence="2">Uncharacterized protein</fullName>
    </submittedName>
</protein>
<feature type="compositionally biased region" description="Basic residues" evidence="1">
    <location>
        <begin position="114"/>
        <end position="126"/>
    </location>
</feature>